<dbReference type="GO" id="GO:0006355">
    <property type="term" value="P:regulation of DNA-templated transcription"/>
    <property type="evidence" value="ECO:0007669"/>
    <property type="project" value="InterPro"/>
</dbReference>
<keyword evidence="5" id="KW-0238">DNA-binding</keyword>
<dbReference type="PROSITE" id="PS50045">
    <property type="entry name" value="SIGMA54_INTERACT_4"/>
    <property type="match status" value="1"/>
</dbReference>
<dbReference type="Proteomes" id="UP000004459">
    <property type="component" value="Unassembled WGS sequence"/>
</dbReference>
<evidence type="ECO:0000256" key="8">
    <source>
        <dbReference type="ARBA" id="ARBA00029500"/>
    </source>
</evidence>
<dbReference type="Gene3D" id="1.10.10.60">
    <property type="entry name" value="Homeodomain-like"/>
    <property type="match status" value="1"/>
</dbReference>
<dbReference type="InterPro" id="IPR025944">
    <property type="entry name" value="Sigma_54_int_dom_CS"/>
</dbReference>
<keyword evidence="2" id="KW-0058">Aromatic hydrocarbons catabolism</keyword>
<evidence type="ECO:0000256" key="3">
    <source>
        <dbReference type="ARBA" id="ARBA00022840"/>
    </source>
</evidence>
<dbReference type="EMBL" id="AGCK01000251">
    <property type="protein sequence ID" value="EHM42550.1"/>
    <property type="molecule type" value="Genomic_DNA"/>
</dbReference>
<dbReference type="InterPro" id="IPR000014">
    <property type="entry name" value="PAS"/>
</dbReference>
<comment type="caution">
    <text evidence="11">The sequence shown here is derived from an EMBL/GenBank/DDBJ whole genome shotgun (WGS) entry which is preliminary data.</text>
</comment>
<dbReference type="Pfam" id="PF00158">
    <property type="entry name" value="Sigma54_activat"/>
    <property type="match status" value="1"/>
</dbReference>
<protein>
    <recommendedName>
        <fullName evidence="8">HTH-type transcriptional regulatory protein TyrR</fullName>
    </recommendedName>
</protein>
<dbReference type="SUPFAM" id="SSF55785">
    <property type="entry name" value="PYP-like sensor domain (PAS domain)"/>
    <property type="match status" value="1"/>
</dbReference>
<dbReference type="Gene3D" id="3.40.50.300">
    <property type="entry name" value="P-loop containing nucleotide triphosphate hydrolases"/>
    <property type="match status" value="1"/>
</dbReference>
<keyword evidence="6" id="KW-0010">Activator</keyword>
<dbReference type="HOGENOM" id="CLU_000445_8_1_9"/>
<dbReference type="Pfam" id="PF18024">
    <property type="entry name" value="HTH_50"/>
    <property type="match status" value="1"/>
</dbReference>
<dbReference type="Pfam" id="PF25601">
    <property type="entry name" value="AAA_lid_14"/>
    <property type="match status" value="1"/>
</dbReference>
<dbReference type="AlphaFoldDB" id="G9YUB7"/>
<dbReference type="InterPro" id="IPR025662">
    <property type="entry name" value="Sigma_54_int_dom_ATP-bd_1"/>
</dbReference>
<evidence type="ECO:0000256" key="7">
    <source>
        <dbReference type="ARBA" id="ARBA00023163"/>
    </source>
</evidence>
<dbReference type="CDD" id="cd00130">
    <property type="entry name" value="PAS"/>
    <property type="match status" value="1"/>
</dbReference>
<sequence length="478" mass="53084">MDQLHLLEVILDNLPDGVYVLDDRGNYIFVNSAYVQALNMPKDVLLHYNVHDFLNTGQIDICVSDIVYREKRQVVMFQDVLDTQNYGRDTIRQMIISTPIFDDSGKIRNILAVVRPLDRLNQLYYQATQAESVSSISGLRASPPVKGSAVIAESPAMRAALSTAATVAVVDSAVLISGESGTGKEVVAQYIHDASPRSGKPLVVINCASLPENLLEAELFGYEKGAFTGAAPGGKAGLFEAADGGTLFLDEINSMPLNLQGKVLRALETKTIQRLGSTRSKKVDFRLLTASNEDLYHLVEEKKFRADLYYRLAVIPIRLPPLRERREDIIPLAQHFLKLFCRKYAKDKEFSPQTLQLMIQYPWPGNVRELRNFVERAVVMSLGRQVAVPDVSSFLDPAPASPLPERPGEDSASVYSPAVSARYEQMISSGVSLQQYLDQCGRNYVAYALQKYGNSYKAAEALGTSQASIMRRKQKFHL</sequence>
<dbReference type="InterPro" id="IPR002078">
    <property type="entry name" value="Sigma_54_int"/>
</dbReference>
<dbReference type="InterPro" id="IPR030828">
    <property type="entry name" value="HTH_TyrR"/>
</dbReference>
<proteinExistence type="predicted"/>
<dbReference type="SUPFAM" id="SSF52540">
    <property type="entry name" value="P-loop containing nucleoside triphosphate hydrolases"/>
    <property type="match status" value="1"/>
</dbReference>
<dbReference type="GeneID" id="63971340"/>
<dbReference type="RefSeq" id="WP_007493455.1">
    <property type="nucleotide sequence ID" value="NZ_JH417816.1"/>
</dbReference>
<evidence type="ECO:0000313" key="12">
    <source>
        <dbReference type="Proteomes" id="UP000004459"/>
    </source>
</evidence>
<dbReference type="PROSITE" id="PS00676">
    <property type="entry name" value="SIGMA54_INTERACT_2"/>
    <property type="match status" value="1"/>
</dbReference>
<dbReference type="PATRIC" id="fig|411475.3.peg.2703"/>
<evidence type="ECO:0000256" key="5">
    <source>
        <dbReference type="ARBA" id="ARBA00023125"/>
    </source>
</evidence>
<dbReference type="GO" id="GO:0003677">
    <property type="term" value="F:DNA binding"/>
    <property type="evidence" value="ECO:0007669"/>
    <property type="project" value="UniProtKB-KW"/>
</dbReference>
<evidence type="ECO:0000256" key="1">
    <source>
        <dbReference type="ARBA" id="ARBA00022741"/>
    </source>
</evidence>
<gene>
    <name evidence="11" type="ORF">HMPREF0372_03126</name>
</gene>
<evidence type="ECO:0000256" key="2">
    <source>
        <dbReference type="ARBA" id="ARBA00022797"/>
    </source>
</evidence>
<reference evidence="11 12" key="1">
    <citation type="submission" date="2011-08" db="EMBL/GenBank/DDBJ databases">
        <authorList>
            <person name="Weinstock G."/>
            <person name="Sodergren E."/>
            <person name="Clifton S."/>
            <person name="Fulton L."/>
            <person name="Fulton B."/>
            <person name="Courtney L."/>
            <person name="Fronick C."/>
            <person name="Harrison M."/>
            <person name="Strong C."/>
            <person name="Farmer C."/>
            <person name="Delahaunty K."/>
            <person name="Markovic C."/>
            <person name="Hall O."/>
            <person name="Minx P."/>
            <person name="Tomlinson C."/>
            <person name="Mitreva M."/>
            <person name="Hou S."/>
            <person name="Chen J."/>
            <person name="Wollam A."/>
            <person name="Pepin K.H."/>
            <person name="Johnson M."/>
            <person name="Bhonagiri V."/>
            <person name="Zhang X."/>
            <person name="Suruliraj S."/>
            <person name="Warren W."/>
            <person name="Chinwalla A."/>
            <person name="Mardis E.R."/>
            <person name="Wilson R.K."/>
        </authorList>
    </citation>
    <scope>NUCLEOTIDE SEQUENCE [LARGE SCALE GENOMIC DNA]</scope>
    <source>
        <strain evidence="11 12">ATCC 29863</strain>
    </source>
</reference>
<keyword evidence="7" id="KW-0804">Transcription</keyword>
<feature type="domain" description="PAS" evidence="10">
    <location>
        <begin position="3"/>
        <end position="55"/>
    </location>
</feature>
<dbReference type="FunFam" id="3.40.50.300:FF:000006">
    <property type="entry name" value="DNA-binding transcriptional regulator NtrC"/>
    <property type="match status" value="1"/>
</dbReference>
<keyword evidence="3" id="KW-0067">ATP-binding</keyword>
<evidence type="ECO:0000256" key="4">
    <source>
        <dbReference type="ARBA" id="ARBA00023015"/>
    </source>
</evidence>
<dbReference type="PROSITE" id="PS50112">
    <property type="entry name" value="PAS"/>
    <property type="match status" value="1"/>
</dbReference>
<evidence type="ECO:0000313" key="11">
    <source>
        <dbReference type="EMBL" id="EHM42550.1"/>
    </source>
</evidence>
<dbReference type="Pfam" id="PF00989">
    <property type="entry name" value="PAS"/>
    <property type="match status" value="1"/>
</dbReference>
<dbReference type="GO" id="GO:0005524">
    <property type="term" value="F:ATP binding"/>
    <property type="evidence" value="ECO:0007669"/>
    <property type="project" value="UniProtKB-KW"/>
</dbReference>
<evidence type="ECO:0000259" key="10">
    <source>
        <dbReference type="PROSITE" id="PS50112"/>
    </source>
</evidence>
<feature type="domain" description="Sigma-54 factor interaction" evidence="9">
    <location>
        <begin position="150"/>
        <end position="379"/>
    </location>
</feature>
<dbReference type="InterPro" id="IPR013767">
    <property type="entry name" value="PAS_fold"/>
</dbReference>
<dbReference type="PANTHER" id="PTHR32071">
    <property type="entry name" value="TRANSCRIPTIONAL REGULATORY PROTEIN"/>
    <property type="match status" value="1"/>
</dbReference>
<evidence type="ECO:0000259" key="9">
    <source>
        <dbReference type="PROSITE" id="PS50045"/>
    </source>
</evidence>
<dbReference type="Gene3D" id="1.10.8.60">
    <property type="match status" value="1"/>
</dbReference>
<keyword evidence="1" id="KW-0547">Nucleotide-binding</keyword>
<name>G9YUB7_FLAPL</name>
<dbReference type="SMART" id="SM00091">
    <property type="entry name" value="PAS"/>
    <property type="match status" value="1"/>
</dbReference>
<accession>G9YUB7</accession>
<evidence type="ECO:0000256" key="6">
    <source>
        <dbReference type="ARBA" id="ARBA00023159"/>
    </source>
</evidence>
<dbReference type="InterPro" id="IPR035965">
    <property type="entry name" value="PAS-like_dom_sf"/>
</dbReference>
<dbReference type="InterPro" id="IPR058031">
    <property type="entry name" value="AAA_lid_NorR"/>
</dbReference>
<dbReference type="InterPro" id="IPR027417">
    <property type="entry name" value="P-loop_NTPase"/>
</dbReference>
<dbReference type="CDD" id="cd00009">
    <property type="entry name" value="AAA"/>
    <property type="match status" value="1"/>
</dbReference>
<dbReference type="PROSITE" id="PS00675">
    <property type="entry name" value="SIGMA54_INTERACT_1"/>
    <property type="match status" value="1"/>
</dbReference>
<organism evidence="11 12">
    <name type="scientific">Flavonifractor plautii ATCC 29863</name>
    <dbReference type="NCBI Taxonomy" id="411475"/>
    <lineage>
        <taxon>Bacteria</taxon>
        <taxon>Bacillati</taxon>
        <taxon>Bacillota</taxon>
        <taxon>Clostridia</taxon>
        <taxon>Eubacteriales</taxon>
        <taxon>Oscillospiraceae</taxon>
        <taxon>Flavonifractor</taxon>
    </lineage>
</organism>
<dbReference type="SMART" id="SM00382">
    <property type="entry name" value="AAA"/>
    <property type="match status" value="1"/>
</dbReference>
<dbReference type="InterPro" id="IPR003593">
    <property type="entry name" value="AAA+_ATPase"/>
</dbReference>
<dbReference type="PROSITE" id="PS00688">
    <property type="entry name" value="SIGMA54_INTERACT_3"/>
    <property type="match status" value="1"/>
</dbReference>
<keyword evidence="4" id="KW-0805">Transcription regulation</keyword>
<dbReference type="Gene3D" id="3.30.450.20">
    <property type="entry name" value="PAS domain"/>
    <property type="match status" value="1"/>
</dbReference>
<dbReference type="InterPro" id="IPR025943">
    <property type="entry name" value="Sigma_54_int_dom_ATP-bd_2"/>
</dbReference>
<dbReference type="FunFam" id="1.10.8.60:FF:000014">
    <property type="entry name" value="DNA-binding transcriptional regulator NtrC"/>
    <property type="match status" value="1"/>
</dbReference>